<dbReference type="GO" id="GO:0071966">
    <property type="term" value="P:fungal-type cell wall polysaccharide metabolic process"/>
    <property type="evidence" value="ECO:0007669"/>
    <property type="project" value="TreeGrafter"/>
</dbReference>
<dbReference type="InterPro" id="IPR053183">
    <property type="entry name" value="ASL1"/>
</dbReference>
<evidence type="ECO:0000256" key="1">
    <source>
        <dbReference type="SAM" id="SignalP"/>
    </source>
</evidence>
<feature type="chain" id="PRO_5003388948" description="Asl1-like glycosyl hydrolase catalytic domain-containing protein" evidence="1">
    <location>
        <begin position="19"/>
        <end position="335"/>
    </location>
</feature>
<organism evidence="3">
    <name type="scientific">Fusarium oxysporum (strain Fo5176)</name>
    <name type="common">Fusarium vascular wilt</name>
    <dbReference type="NCBI Taxonomy" id="660025"/>
    <lineage>
        <taxon>Eukaryota</taxon>
        <taxon>Fungi</taxon>
        <taxon>Dikarya</taxon>
        <taxon>Ascomycota</taxon>
        <taxon>Pezizomycotina</taxon>
        <taxon>Sordariomycetes</taxon>
        <taxon>Hypocreomycetidae</taxon>
        <taxon>Hypocreales</taxon>
        <taxon>Nectriaceae</taxon>
        <taxon>Fusarium</taxon>
        <taxon>Fusarium oxysporum species complex</taxon>
    </lineage>
</organism>
<dbReference type="PaxDb" id="5507-FOXG_04533P0"/>
<feature type="domain" description="Asl1-like glycosyl hydrolase catalytic" evidence="2">
    <location>
        <begin position="26"/>
        <end position="275"/>
    </location>
</feature>
<dbReference type="GO" id="GO:0009277">
    <property type="term" value="C:fungal-type cell wall"/>
    <property type="evidence" value="ECO:0007669"/>
    <property type="project" value="TreeGrafter"/>
</dbReference>
<dbReference type="OrthoDB" id="5959761at2759"/>
<keyword evidence="1" id="KW-0732">Signal</keyword>
<evidence type="ECO:0000259" key="2">
    <source>
        <dbReference type="Pfam" id="PF11790"/>
    </source>
</evidence>
<dbReference type="STRING" id="660025.F9F0Y3"/>
<dbReference type="PANTHER" id="PTHR34154">
    <property type="entry name" value="ALKALI-SENSITIVE LINKAGE PROTEIN 1"/>
    <property type="match status" value="1"/>
</dbReference>
<dbReference type="PANTHER" id="PTHR34154:SF3">
    <property type="entry name" value="ALKALI-SENSITIVE LINKAGE PROTEIN 1"/>
    <property type="match status" value="1"/>
</dbReference>
<evidence type="ECO:0000313" key="3">
    <source>
        <dbReference type="EMBL" id="EGU89433.1"/>
    </source>
</evidence>
<gene>
    <name evidence="3" type="ORF">FOXB_00057</name>
</gene>
<dbReference type="InterPro" id="IPR017853">
    <property type="entry name" value="GH"/>
</dbReference>
<dbReference type="SUPFAM" id="SSF51445">
    <property type="entry name" value="(Trans)glycosidases"/>
    <property type="match status" value="1"/>
</dbReference>
<dbReference type="InterPro" id="IPR024655">
    <property type="entry name" value="Asl1_glyco_hydro_catalytic"/>
</dbReference>
<dbReference type="Pfam" id="PF11790">
    <property type="entry name" value="Glyco_hydro_cc"/>
    <property type="match status" value="1"/>
</dbReference>
<dbReference type="Gene3D" id="3.20.20.80">
    <property type="entry name" value="Glycosidases"/>
    <property type="match status" value="1"/>
</dbReference>
<reference evidence="3" key="1">
    <citation type="journal article" date="2012" name="Mol. Plant Microbe Interact.">
        <title>A highly conserved effector in Fusarium oxysporum is required for full virulence on Arabidopsis.</title>
        <authorList>
            <person name="Thatcher L.F."/>
            <person name="Gardiner D.M."/>
            <person name="Kazan K."/>
            <person name="Manners J."/>
        </authorList>
    </citation>
    <scope>NUCLEOTIDE SEQUENCE [LARGE SCALE GENOMIC DNA]</scope>
    <source>
        <strain evidence="3">Fo5176</strain>
    </source>
</reference>
<dbReference type="EMBL" id="AFQF01000035">
    <property type="protein sequence ID" value="EGU89433.1"/>
    <property type="molecule type" value="Genomic_DNA"/>
</dbReference>
<comment type="caution">
    <text evidence="3">The sequence shown here is derived from an EMBL/GenBank/DDBJ whole genome shotgun (WGS) entry which is preliminary data.</text>
</comment>
<proteinExistence type="predicted"/>
<accession>F9F0Y3</accession>
<sequence length="335" mass="37270">MRQSTLYPFLCLWGLAESIDLSSKRGLAYHGDDHKSDNELLVSNNSEIAWYYTWSLWPNGQIGSSLPFVPLIHGLDDASDSELESRLNGLPESSTHLLTFNEPDGETDTGGSAISAKDAARAYIEHIAPLRKAKRKWSISHPSVTGSPRGLEWLRDFNESCYDIDDDGCPTDFVAVHWYGDAGGLKNWLGSLREFYNETAPDARFWITEMALPQEDDDATLAMMNESLPYLDDNDDVQAYAWFGAFRKDDANEWTGDSVSLFDDDGGLTKLGAEYLGGKEKGFEEGMSAGSFQAPSLGIMLAMILMSLVYSDTIYEIALSIEKPHRSPFRVNFTP</sequence>
<name>F9F0Y3_FUSOF</name>
<protein>
    <recommendedName>
        <fullName evidence="2">Asl1-like glycosyl hydrolase catalytic domain-containing protein</fullName>
    </recommendedName>
</protein>
<feature type="signal peptide" evidence="1">
    <location>
        <begin position="1"/>
        <end position="18"/>
    </location>
</feature>
<dbReference type="AlphaFoldDB" id="F9F0Y3"/>